<dbReference type="STRING" id="2769.R7QUZ9"/>
<feature type="transmembrane region" description="Helical" evidence="6">
    <location>
        <begin position="160"/>
        <end position="178"/>
    </location>
</feature>
<dbReference type="RefSeq" id="XP_005711479.1">
    <property type="nucleotide sequence ID" value="XM_005711422.1"/>
</dbReference>
<evidence type="ECO:0000256" key="6">
    <source>
        <dbReference type="RuleBase" id="RU363132"/>
    </source>
</evidence>
<dbReference type="Pfam" id="PF02453">
    <property type="entry name" value="Reticulon"/>
    <property type="match status" value="1"/>
</dbReference>
<evidence type="ECO:0000256" key="3">
    <source>
        <dbReference type="ARBA" id="ARBA00022824"/>
    </source>
</evidence>
<sequence length="250" mass="26826">MTDPATPSAAATTPEVPVVPLPVAQSKSRLKAIVLWRDPKISAIVLAACMLFFYLTLVRGLSVLSVIGAFSGAYLILGIIIVNVNKRTGGKLNSYITRPATGTPLLRRETIYRGVDTVIEECNEVGEEIRDVLYCDKPPLTLGCAFVAFLVYIAGNYFSLLSVLLVGTIALFTLPLAYEKNKKTVDDAVARASDAAAKHIETGRKVATDRAVKLRDVAAAKSAPLLEKAPPVAKNLAEKFGLTPVKSKNQ</sequence>
<keyword evidence="5 6" id="KW-0472">Membrane</keyword>
<dbReference type="GeneID" id="17319193"/>
<dbReference type="InterPro" id="IPR045064">
    <property type="entry name" value="Reticulon-like"/>
</dbReference>
<dbReference type="GO" id="GO:0009617">
    <property type="term" value="P:response to bacterium"/>
    <property type="evidence" value="ECO:0007669"/>
    <property type="project" value="InterPro"/>
</dbReference>
<evidence type="ECO:0000256" key="2">
    <source>
        <dbReference type="ARBA" id="ARBA00022692"/>
    </source>
</evidence>
<dbReference type="EMBL" id="HG002320">
    <property type="protein sequence ID" value="CDF41185.1"/>
    <property type="molecule type" value="Genomic_DNA"/>
</dbReference>
<dbReference type="OrthoDB" id="567788at2759"/>
<dbReference type="AlphaFoldDB" id="R7QUZ9"/>
<keyword evidence="3 6" id="KW-0256">Endoplasmic reticulum</keyword>
<evidence type="ECO:0000256" key="4">
    <source>
        <dbReference type="ARBA" id="ARBA00022989"/>
    </source>
</evidence>
<name>R7QUZ9_CHOCR</name>
<keyword evidence="2 6" id="KW-0812">Transmembrane</keyword>
<gene>
    <name evidence="8" type="ORF">CHC_T00007727001</name>
</gene>
<comment type="subcellular location">
    <subcellularLocation>
        <location evidence="1 6">Endoplasmic reticulum membrane</location>
        <topology evidence="1 6">Multi-pass membrane protein</topology>
    </subcellularLocation>
</comment>
<dbReference type="Proteomes" id="UP000012073">
    <property type="component" value="Unassembled WGS sequence"/>
</dbReference>
<dbReference type="KEGG" id="ccp:CHC_T00007727001"/>
<feature type="domain" description="Reticulon" evidence="7">
    <location>
        <begin position="30"/>
        <end position="230"/>
    </location>
</feature>
<dbReference type="GO" id="GO:0005789">
    <property type="term" value="C:endoplasmic reticulum membrane"/>
    <property type="evidence" value="ECO:0007669"/>
    <property type="project" value="UniProtKB-SubCell"/>
</dbReference>
<evidence type="ECO:0000259" key="7">
    <source>
        <dbReference type="PROSITE" id="PS50845"/>
    </source>
</evidence>
<feature type="transmembrane region" description="Helical" evidence="6">
    <location>
        <begin position="63"/>
        <end position="84"/>
    </location>
</feature>
<evidence type="ECO:0000313" key="8">
    <source>
        <dbReference type="EMBL" id="CDF41185.1"/>
    </source>
</evidence>
<evidence type="ECO:0000256" key="5">
    <source>
        <dbReference type="ARBA" id="ARBA00023136"/>
    </source>
</evidence>
<keyword evidence="9" id="KW-1185">Reference proteome</keyword>
<dbReference type="PANTHER" id="PTHR10994">
    <property type="entry name" value="RETICULON"/>
    <property type="match status" value="1"/>
</dbReference>
<protein>
    <recommendedName>
        <fullName evidence="6">Reticulon-like protein</fullName>
    </recommendedName>
</protein>
<evidence type="ECO:0000256" key="1">
    <source>
        <dbReference type="ARBA" id="ARBA00004477"/>
    </source>
</evidence>
<keyword evidence="4 6" id="KW-1133">Transmembrane helix</keyword>
<feature type="transmembrane region" description="Helical" evidence="6">
    <location>
        <begin position="41"/>
        <end position="57"/>
    </location>
</feature>
<reference evidence="9" key="1">
    <citation type="journal article" date="2013" name="Proc. Natl. Acad. Sci. U.S.A.">
        <title>Genome structure and metabolic features in the red seaweed Chondrus crispus shed light on evolution of the Archaeplastida.</title>
        <authorList>
            <person name="Collen J."/>
            <person name="Porcel B."/>
            <person name="Carre W."/>
            <person name="Ball S.G."/>
            <person name="Chaparro C."/>
            <person name="Tonon T."/>
            <person name="Barbeyron T."/>
            <person name="Michel G."/>
            <person name="Noel B."/>
            <person name="Valentin K."/>
            <person name="Elias M."/>
            <person name="Artiguenave F."/>
            <person name="Arun A."/>
            <person name="Aury J.M."/>
            <person name="Barbosa-Neto J.F."/>
            <person name="Bothwell J.H."/>
            <person name="Bouget F.Y."/>
            <person name="Brillet L."/>
            <person name="Cabello-Hurtado F."/>
            <person name="Capella-Gutierrez S."/>
            <person name="Charrier B."/>
            <person name="Cladiere L."/>
            <person name="Cock J.M."/>
            <person name="Coelho S.M."/>
            <person name="Colleoni C."/>
            <person name="Czjzek M."/>
            <person name="Da Silva C."/>
            <person name="Delage L."/>
            <person name="Denoeud F."/>
            <person name="Deschamps P."/>
            <person name="Dittami S.M."/>
            <person name="Gabaldon T."/>
            <person name="Gachon C.M."/>
            <person name="Groisillier A."/>
            <person name="Herve C."/>
            <person name="Jabbari K."/>
            <person name="Katinka M."/>
            <person name="Kloareg B."/>
            <person name="Kowalczyk N."/>
            <person name="Labadie K."/>
            <person name="Leblanc C."/>
            <person name="Lopez P.J."/>
            <person name="McLachlan D.H."/>
            <person name="Meslet-Cladiere L."/>
            <person name="Moustafa A."/>
            <person name="Nehr Z."/>
            <person name="Nyvall Collen P."/>
            <person name="Panaud O."/>
            <person name="Partensky F."/>
            <person name="Poulain J."/>
            <person name="Rensing S.A."/>
            <person name="Rousvoal S."/>
            <person name="Samson G."/>
            <person name="Symeonidi A."/>
            <person name="Weissenbach J."/>
            <person name="Zambounis A."/>
            <person name="Wincker P."/>
            <person name="Boyen C."/>
        </authorList>
    </citation>
    <scope>NUCLEOTIDE SEQUENCE [LARGE SCALE GENOMIC DNA]</scope>
    <source>
        <strain evidence="9">cv. Stackhouse</strain>
    </source>
</reference>
<dbReference type="Gramene" id="CDF41185">
    <property type="protein sequence ID" value="CDF41185"/>
    <property type="gene ID" value="CHC_T00007727001"/>
</dbReference>
<proteinExistence type="predicted"/>
<accession>R7QUZ9</accession>
<dbReference type="PhylomeDB" id="R7QUZ9"/>
<dbReference type="InterPro" id="IPR003388">
    <property type="entry name" value="Reticulon"/>
</dbReference>
<dbReference type="PROSITE" id="PS50845">
    <property type="entry name" value="RETICULON"/>
    <property type="match status" value="1"/>
</dbReference>
<organism evidence="8 9">
    <name type="scientific">Chondrus crispus</name>
    <name type="common">Carrageen Irish moss</name>
    <name type="synonym">Polymorpha crispa</name>
    <dbReference type="NCBI Taxonomy" id="2769"/>
    <lineage>
        <taxon>Eukaryota</taxon>
        <taxon>Rhodophyta</taxon>
        <taxon>Florideophyceae</taxon>
        <taxon>Rhodymeniophycidae</taxon>
        <taxon>Gigartinales</taxon>
        <taxon>Gigartinaceae</taxon>
        <taxon>Chondrus</taxon>
    </lineage>
</organism>
<dbReference type="PANTHER" id="PTHR10994:SF193">
    <property type="entry name" value="RETICULON-LIKE PROTEIN"/>
    <property type="match status" value="1"/>
</dbReference>
<evidence type="ECO:0000313" key="9">
    <source>
        <dbReference type="Proteomes" id="UP000012073"/>
    </source>
</evidence>
<dbReference type="OMA" id="TLWYLFE"/>